<gene>
    <name evidence="2" type="ORF">PAPYR_4023</name>
</gene>
<accession>A0ABQ8UNB4</accession>
<feature type="domain" description="Vint" evidence="1">
    <location>
        <begin position="277"/>
        <end position="385"/>
    </location>
</feature>
<comment type="caution">
    <text evidence="2">The sequence shown here is derived from an EMBL/GenBank/DDBJ whole genome shotgun (WGS) entry which is preliminary data.</text>
</comment>
<proteinExistence type="predicted"/>
<evidence type="ECO:0000313" key="2">
    <source>
        <dbReference type="EMBL" id="KAJ4459951.1"/>
    </source>
</evidence>
<sequence>MPHKKASAPSPFPPGLKSITSNDRLEKYAARWGVETLLADFETYKRAVCTNSAECDIFRWAVDHNLRVPDFHRAYDNLLEAFPPCTIEDIYSVVGTDPRGRADVDRLLSIGRHRADDNLSLMFRRALRPQHLRLFSTEPRPYHYHRSFEPRAPEPNSAPFFQRLPPELVPEILAKLLPSDRDVTEGRMLLSVYIGRQLYLLDLVETRAATTGTWKQALGELVPADYYKTSYPKTILESMIWGLQVTTFRCADPQGDINRYWGCTDPELEQQVRAYTVCVDGESEVLMADGSTRPVRTLRRGDVIRTGHKGLAAPIAFVYPIAVNYEKRLCHWRGAWISGMHPIWHEGQWCHADELAPREPHYISRLYDFELGGVALAANDHSILVCNSARAQKASASAEDGDFIMATLGASVGPRLEARCPGMDGAFGSGYWQHKETAPGWVQFRAQCLAELEEAIDAGDDDNHPAQLSQ</sequence>
<name>A0ABQ8UNB4_9EUKA</name>
<reference evidence="2" key="1">
    <citation type="journal article" date="2022" name="bioRxiv">
        <title>Genomics of Preaxostyla Flagellates Illuminates Evolutionary Transitions and the Path Towards Mitochondrial Loss.</title>
        <authorList>
            <person name="Novak L.V.F."/>
            <person name="Treitli S.C."/>
            <person name="Pyrih J."/>
            <person name="Halakuc P."/>
            <person name="Pipaliya S.V."/>
            <person name="Vacek V."/>
            <person name="Brzon O."/>
            <person name="Soukal P."/>
            <person name="Eme L."/>
            <person name="Dacks J.B."/>
            <person name="Karnkowska A."/>
            <person name="Elias M."/>
            <person name="Hampl V."/>
        </authorList>
    </citation>
    <scope>NUCLEOTIDE SEQUENCE</scope>
    <source>
        <strain evidence="2">RCP-MX</strain>
    </source>
</reference>
<dbReference type="InterPro" id="IPR006141">
    <property type="entry name" value="Intein_N"/>
</dbReference>
<dbReference type="EMBL" id="JAPMOS010000016">
    <property type="protein sequence ID" value="KAJ4459951.1"/>
    <property type="molecule type" value="Genomic_DNA"/>
</dbReference>
<dbReference type="Pfam" id="PF14623">
    <property type="entry name" value="Vint"/>
    <property type="match status" value="1"/>
</dbReference>
<dbReference type="PROSITE" id="PS50817">
    <property type="entry name" value="INTEIN_N_TER"/>
    <property type="match status" value="1"/>
</dbReference>
<dbReference type="SUPFAM" id="SSF51294">
    <property type="entry name" value="Hedgehog/intein (Hint) domain"/>
    <property type="match status" value="1"/>
</dbReference>
<protein>
    <recommendedName>
        <fullName evidence="1">Vint domain-containing protein</fullName>
    </recommendedName>
</protein>
<evidence type="ECO:0000259" key="1">
    <source>
        <dbReference type="Pfam" id="PF14623"/>
    </source>
</evidence>
<organism evidence="2 3">
    <name type="scientific">Paratrimastix pyriformis</name>
    <dbReference type="NCBI Taxonomy" id="342808"/>
    <lineage>
        <taxon>Eukaryota</taxon>
        <taxon>Metamonada</taxon>
        <taxon>Preaxostyla</taxon>
        <taxon>Paratrimastigidae</taxon>
        <taxon>Paratrimastix</taxon>
    </lineage>
</organism>
<dbReference type="Proteomes" id="UP001141327">
    <property type="component" value="Unassembled WGS sequence"/>
</dbReference>
<keyword evidence="3" id="KW-1185">Reference proteome</keyword>
<dbReference type="InterPro" id="IPR036844">
    <property type="entry name" value="Hint_dom_sf"/>
</dbReference>
<dbReference type="InterPro" id="IPR039510">
    <property type="entry name" value="Vint_dom"/>
</dbReference>
<evidence type="ECO:0000313" key="3">
    <source>
        <dbReference type="Proteomes" id="UP001141327"/>
    </source>
</evidence>